<keyword evidence="4" id="KW-0812">Transmembrane</keyword>
<proteinExistence type="predicted"/>
<keyword evidence="1" id="KW-0378">Hydrolase</keyword>
<comment type="caution">
    <text evidence="6">The sequence shown here is derived from an EMBL/GenBank/DDBJ whole genome shotgun (WGS) entry which is preliminary data.</text>
</comment>
<gene>
    <name evidence="6" type="ORF">JOF28_001352</name>
</gene>
<evidence type="ECO:0000256" key="2">
    <source>
        <dbReference type="ARBA" id="ARBA00023326"/>
    </source>
</evidence>
<evidence type="ECO:0000256" key="4">
    <source>
        <dbReference type="SAM" id="Phobius"/>
    </source>
</evidence>
<evidence type="ECO:0000256" key="3">
    <source>
        <dbReference type="SAM" id="MobiDB-lite"/>
    </source>
</evidence>
<feature type="compositionally biased region" description="Low complexity" evidence="3">
    <location>
        <begin position="2002"/>
        <end position="2053"/>
    </location>
</feature>
<organism evidence="6 7">
    <name type="scientific">Leucobacter exalbidus</name>
    <dbReference type="NCBI Taxonomy" id="662960"/>
    <lineage>
        <taxon>Bacteria</taxon>
        <taxon>Bacillati</taxon>
        <taxon>Actinomycetota</taxon>
        <taxon>Actinomycetes</taxon>
        <taxon>Micrococcales</taxon>
        <taxon>Microbacteriaceae</taxon>
        <taxon>Leucobacter</taxon>
    </lineage>
</organism>
<protein>
    <recommendedName>
        <fullName evidence="5">Fibronectin type-III domain-containing protein</fullName>
    </recommendedName>
</protein>
<accession>A0A940PTV3</accession>
<evidence type="ECO:0000256" key="1">
    <source>
        <dbReference type="ARBA" id="ARBA00023295"/>
    </source>
</evidence>
<keyword evidence="7" id="KW-1185">Reference proteome</keyword>
<dbReference type="Pfam" id="PF17963">
    <property type="entry name" value="Big_9"/>
    <property type="match status" value="1"/>
</dbReference>
<reference evidence="6" key="1">
    <citation type="submission" date="2021-02" db="EMBL/GenBank/DDBJ databases">
        <title>Sequencing the genomes of 1000 actinobacteria strains.</title>
        <authorList>
            <person name="Klenk H.-P."/>
        </authorList>
    </citation>
    <scope>NUCLEOTIDE SEQUENCE</scope>
    <source>
        <strain evidence="6">DSM 22850</strain>
    </source>
</reference>
<keyword evidence="2" id="KW-0119">Carbohydrate metabolism</keyword>
<feature type="compositionally biased region" description="Low complexity" evidence="3">
    <location>
        <begin position="130"/>
        <end position="156"/>
    </location>
</feature>
<dbReference type="PROSITE" id="PS50853">
    <property type="entry name" value="FN3"/>
    <property type="match status" value="1"/>
</dbReference>
<sequence length="2053" mass="211709">MAQQSKRSRIVTWVSGIAALAMIGTIAVVAAGYDARETPREEPSVWAMRSSGQYARVNTLTAEIDTVRTVDDPSGVVQAGAAGVVLTHGNGRAWAIDPMLPQDFVENAANGKDAEADTQKKSKNNKKDAQQAANIQAQADDAEAATASEDASSQAARMPDGTRDVIAAADQLLVRTESGEAYVGTLTAGATDEAVDFSLIDPFAGERAAADESGAEGADAEPLKFTADAAAIDADGRVALLSATEHEVRWYSVARGEFTDTERISEDITAEDLQLAIVDGSWVALNGQNLWRAGAKEPVTLALDATPKLQASSLKGDGTGVLVADGEGLWRVTDDEATNLAKAQGLPAQPVTVAGKQYAAWIGQGGASLWQGDGNSDGEGTGKVTELAVDDSVKMPGDPDPVFRTNGSATLLSEVKTGMLWTVPEGRLIPVEQWTLADPPKERDGTIVVADVTEQEPPVAVDDAFGVRATETAALPVLLNDYDPNRKDVLTIVPEGLAKGLDKKFGEISLTPDEQNLVFTPGAAAQGSASFSYRITDGVNTSEPATVTLQVVADSVNTAPEWCPVDGCQREWPSPELAPGGTLVLPILESWVDPEGDPIMLESATPVNDEDPVRALVTADGRLAVRHLDANADGGEVAVRLRVADAHGKVTKRDLVVQVRSNAKVELNPIATTVEIDQPVTVQPLTRVTGGSGSYTLVDANVQSGAAKVTIGASGGIRVNADQAGQTLVALTVRDLGTKQEATGLLRITSVPTHAKLGLPPLRAFVRPLADTTVDVLTVVPGGNSRALVVQSAQVTDGEMRADVIEYANVRVSGSTADGAPGRIGSADITVAEGADTAVGRLTVFQVAEQNDTGAIAVADNATVRAGAVADIAVLDNDVSAPGERLVLHPEITGSGAKGELAFASGNTLRYLAPKEPGTYTLSYTTYGASSPQASDVGQVQITVVARDANREPTPPALTVRLAPGDSGVVQVPLSGVDPDGDRVRLVGVDAPKDAQLTATISARSSSVRVEASVKAEAGTQAVNYEVRDEFGGAATGTLRIIVTDDDSGAGAPIAYSDYVRLVSGAGEPAVVQPLENDIDPAGGKLSLVDVVPNVAGGENSPEYRKLAARLDTSELKKGRIKVTGSAEPGTVSFRYKVRSSESLSTADGLIVVQVSARVGQQAPTVRDTVLSARDRAELEGGGVDVVTDRVIWATGDTSTLKLSVWGSAAKKFTANGNHISGAYSAKGDLVPFKLTGTDVTGTKVETFGFLVIPPLDELRLTLVPGLAPIKVDEDNTREVGLAELVDLGVGDTAEFNVGRFATQRGQAACEATTSTTLRYTAGKGEPWIDSCLISVKLADQNTWTQLSVPVQIAPKEPIAELEALTRTVAPGATETVNLMDMVKWHGEREGTPANLQFAVSGGGHSFEIVTSGQQVSVQARADAVPGAEDATTVTVTGAGDSQAPLVLRVGEAAKDTPRGATVQLSCTVGSSCQTQLIGAPGEYDPFAGKSGGGLKLDALDGAACAAFGTLQVAGDGASLAWANDKVPGGTCTATFTVRDAQNRIGSGSIELDVRGIPAAPSNISWVDSDESSVKFSVTLGSGQSYPAVTGVELVTGGGTPVGSCSLGSTVATCTVSNLTPGEKRTYQARATNDVGVSEVSASGAEAWAYVPPAAPKLTASTMTWADNTDSTRGKVKLNIGDAPGVSIRLFFDDNETPVAGNGEYVLSAGTSHSFRVIVADALIPDNYSGSKRDSTSTASVTPIGAPEAGSATITAKGDRLTEWEFATPGWKANGGGELKMTYGMDLAGASQECTGSKESGHGLKANETYAGFVCASTEYGRTGVVSAGEIFTGVKLDQLNGTYQVSAKGSQISATSYAWAMKGDPKWSPNADGDVTYSQPTAGSPTVGDVVQCPAGKPGSPNCSNPGTLSPASLAPFELSFTASVPLEWANYDTPPTGQEIRAAFSWVGEPGGTLEFTRVSDTSNSVIVSWQNGERQSVEFRNVVNDRPDKPEPTTDPEGTSDSSGTTGSSGTSDSTGTGTDAADGTGTDAADGTATTAADGTDADAGSGAA</sequence>
<feature type="region of interest" description="Disordered" evidence="3">
    <location>
        <begin position="1983"/>
        <end position="2053"/>
    </location>
</feature>
<evidence type="ECO:0000313" key="6">
    <source>
        <dbReference type="EMBL" id="MBP1326120.1"/>
    </source>
</evidence>
<dbReference type="GO" id="GO:0000272">
    <property type="term" value="P:polysaccharide catabolic process"/>
    <property type="evidence" value="ECO:0007669"/>
    <property type="project" value="UniProtKB-KW"/>
</dbReference>
<dbReference type="InterPro" id="IPR036116">
    <property type="entry name" value="FN3_sf"/>
</dbReference>
<keyword evidence="4" id="KW-0472">Membrane</keyword>
<dbReference type="EMBL" id="JAFIDA010000001">
    <property type="protein sequence ID" value="MBP1326120.1"/>
    <property type="molecule type" value="Genomic_DNA"/>
</dbReference>
<evidence type="ECO:0000259" key="5">
    <source>
        <dbReference type="PROSITE" id="PS50853"/>
    </source>
</evidence>
<feature type="region of interest" description="Disordered" evidence="3">
    <location>
        <begin position="111"/>
        <end position="162"/>
    </location>
</feature>
<feature type="domain" description="Fibronectin type-III" evidence="5">
    <location>
        <begin position="1560"/>
        <end position="1654"/>
    </location>
</feature>
<keyword evidence="4" id="KW-1133">Transmembrane helix</keyword>
<keyword evidence="1" id="KW-0326">Glycosidase</keyword>
<dbReference type="GO" id="GO:0016798">
    <property type="term" value="F:hydrolase activity, acting on glycosyl bonds"/>
    <property type="evidence" value="ECO:0007669"/>
    <property type="project" value="UniProtKB-KW"/>
</dbReference>
<feature type="transmembrane region" description="Helical" evidence="4">
    <location>
        <begin position="12"/>
        <end position="33"/>
    </location>
</feature>
<dbReference type="Proteomes" id="UP000675163">
    <property type="component" value="Unassembled WGS sequence"/>
</dbReference>
<name>A0A940PTV3_9MICO</name>
<dbReference type="RefSeq" id="WP_209705078.1">
    <property type="nucleotide sequence ID" value="NZ_JAFIDA010000001.1"/>
</dbReference>
<keyword evidence="2" id="KW-0624">Polysaccharide degradation</keyword>
<dbReference type="InterPro" id="IPR003961">
    <property type="entry name" value="FN3_dom"/>
</dbReference>
<dbReference type="SUPFAM" id="SSF49265">
    <property type="entry name" value="Fibronectin type III"/>
    <property type="match status" value="1"/>
</dbReference>
<evidence type="ECO:0000313" key="7">
    <source>
        <dbReference type="Proteomes" id="UP000675163"/>
    </source>
</evidence>
<feature type="compositionally biased region" description="Basic and acidic residues" evidence="3">
    <location>
        <begin position="112"/>
        <end position="129"/>
    </location>
</feature>
<feature type="compositionally biased region" description="Basic and acidic residues" evidence="3">
    <location>
        <begin position="1986"/>
        <end position="1995"/>
    </location>
</feature>
<dbReference type="SMART" id="SM00060">
    <property type="entry name" value="FN3"/>
    <property type="match status" value="1"/>
</dbReference>